<dbReference type="PROSITE" id="PS50935">
    <property type="entry name" value="SSB"/>
    <property type="match status" value="1"/>
</dbReference>
<dbReference type="HOGENOM" id="CLU_1883083_0_0_9"/>
<evidence type="ECO:0000313" key="4">
    <source>
        <dbReference type="EMBL" id="EFD00781.1"/>
    </source>
</evidence>
<dbReference type="Proteomes" id="UP000004968">
    <property type="component" value="Unassembled WGS sequence"/>
</dbReference>
<evidence type="ECO:0000256" key="1">
    <source>
        <dbReference type="ARBA" id="ARBA00023125"/>
    </source>
</evidence>
<evidence type="ECO:0000256" key="3">
    <source>
        <dbReference type="SAM" id="MobiDB-lite"/>
    </source>
</evidence>
<dbReference type="Pfam" id="PF00436">
    <property type="entry name" value="SSB"/>
    <property type="match status" value="1"/>
</dbReference>
<dbReference type="InterPro" id="IPR000424">
    <property type="entry name" value="Primosome_PriB/ssb"/>
</dbReference>
<proteinExistence type="predicted"/>
<reference evidence="4 5" key="1">
    <citation type="submission" date="2010-01" db="EMBL/GenBank/DDBJ databases">
        <authorList>
            <person name="Weinstock G."/>
            <person name="Sodergren E."/>
            <person name="Clifton S."/>
            <person name="Fulton L."/>
            <person name="Fulton B."/>
            <person name="Courtney L."/>
            <person name="Fronick C."/>
            <person name="Harrison M."/>
            <person name="Strong C."/>
            <person name="Farmer C."/>
            <person name="Delahaunty K."/>
            <person name="Markovic C."/>
            <person name="Hall O."/>
            <person name="Minx P."/>
            <person name="Tomlinson C."/>
            <person name="Mitreva M."/>
            <person name="Nelson J."/>
            <person name="Hou S."/>
            <person name="Wollam A."/>
            <person name="Pepin K.H."/>
            <person name="Johnson M."/>
            <person name="Bhonagiri V."/>
            <person name="Nash W.E."/>
            <person name="Warren W."/>
            <person name="Chinwalla A."/>
            <person name="Mardis E.R."/>
            <person name="Wilson R.K."/>
        </authorList>
    </citation>
    <scope>NUCLEOTIDE SEQUENCE [LARGE SCALE GENOMIC DNA]</scope>
    <source>
        <strain evidence="4 5">DSM 13479</strain>
    </source>
</reference>
<dbReference type="GeneID" id="93152947"/>
<evidence type="ECO:0000313" key="5">
    <source>
        <dbReference type="Proteomes" id="UP000004968"/>
    </source>
</evidence>
<dbReference type="RefSeq" id="WP_006771554.1">
    <property type="nucleotide sequence ID" value="NZ_GG667616.1"/>
</dbReference>
<dbReference type="AlphaFoldDB" id="D3ABN4"/>
<dbReference type="InterPro" id="IPR012340">
    <property type="entry name" value="NA-bd_OB-fold"/>
</dbReference>
<evidence type="ECO:0000256" key="2">
    <source>
        <dbReference type="PROSITE-ProRule" id="PRU00252"/>
    </source>
</evidence>
<keyword evidence="1 2" id="KW-0238">DNA-binding</keyword>
<dbReference type="EMBL" id="ACIO01000072">
    <property type="protein sequence ID" value="EFD00781.1"/>
    <property type="molecule type" value="Genomic_DNA"/>
</dbReference>
<dbReference type="GO" id="GO:0003697">
    <property type="term" value="F:single-stranded DNA binding"/>
    <property type="evidence" value="ECO:0007669"/>
    <property type="project" value="InterPro"/>
</dbReference>
<organism evidence="4 5">
    <name type="scientific">Hungatella hathewayi DSM 13479</name>
    <dbReference type="NCBI Taxonomy" id="566550"/>
    <lineage>
        <taxon>Bacteria</taxon>
        <taxon>Bacillati</taxon>
        <taxon>Bacillota</taxon>
        <taxon>Clostridia</taxon>
        <taxon>Lachnospirales</taxon>
        <taxon>Lachnospiraceae</taxon>
        <taxon>Hungatella</taxon>
    </lineage>
</organism>
<gene>
    <name evidence="4" type="ORF">CLOSTHATH_01012</name>
</gene>
<accession>D3ABN4</accession>
<feature type="region of interest" description="Disordered" evidence="3">
    <location>
        <begin position="112"/>
        <end position="141"/>
    </location>
</feature>
<sequence>MAQVFVFGYVTADLQLKQSQKQTPYVCFDLAEHIGFGNGQRTIYYQVWTWGEDALRLIRLKIKKGSMIWISGSQELVDCTSQNGDVKTKRLKVYLDNCGFLPDWQSKDQKLSLPDCQETAAPANSLPPLEILDGERETLPE</sequence>
<name>D3ABN4_9FIRM</name>
<protein>
    <submittedName>
        <fullName evidence="4">Single-strand binding family protein</fullName>
    </submittedName>
</protein>
<dbReference type="Gene3D" id="2.40.50.140">
    <property type="entry name" value="Nucleic acid-binding proteins"/>
    <property type="match status" value="1"/>
</dbReference>
<comment type="caution">
    <text evidence="4">The sequence shown here is derived from an EMBL/GenBank/DDBJ whole genome shotgun (WGS) entry which is preliminary data.</text>
</comment>
<dbReference type="SUPFAM" id="SSF50249">
    <property type="entry name" value="Nucleic acid-binding proteins"/>
    <property type="match status" value="1"/>
</dbReference>